<dbReference type="EMBL" id="CP158373">
    <property type="protein sequence ID" value="XBY62358.1"/>
    <property type="molecule type" value="Genomic_DNA"/>
</dbReference>
<dbReference type="EMBL" id="AP023081">
    <property type="protein sequence ID" value="BCD83668.1"/>
    <property type="molecule type" value="Genomic_DNA"/>
</dbReference>
<keyword evidence="3" id="KW-1185">Reference proteome</keyword>
<dbReference type="RefSeq" id="WP_021219969.1">
    <property type="nucleotide sequence ID" value="NZ_AP023081.1"/>
</dbReference>
<gene>
    <name evidence="2" type="ORF">ABS648_20680</name>
    <name evidence="1" type="ORF">PSm6_00750</name>
</gene>
<proteinExistence type="predicted"/>
<dbReference type="AlphaFoldDB" id="A0AAU7XWX1"/>
<accession>A0AAU7XWX1</accession>
<sequence length="81" mass="9637">MNDPRQALLMLRQDIERNADELQYREQGLSLSEDGLALVLSYYFENYRPGYDVRVVCSYQVPLAEFTRWMIDSGRLRLYQP</sequence>
<reference evidence="2" key="2">
    <citation type="submission" date="2023-08" db="EMBL/GenBank/DDBJ databases">
        <title>Increased levels of nutrients transform a symbiont into a lethal pathobiont.</title>
        <authorList>
            <person name="Lachnit T."/>
            <person name="Ulrich L."/>
            <person name="Willmer F.M."/>
            <person name="Hasenbein T."/>
            <person name="Steiner L.X."/>
            <person name="Wolters M."/>
            <person name="Herbst E.M."/>
            <person name="Deines P."/>
        </authorList>
    </citation>
    <scope>NUCLEOTIDE SEQUENCE</scope>
    <source>
        <strain evidence="2">T3</strain>
    </source>
</reference>
<protein>
    <submittedName>
        <fullName evidence="2">Uncharacterized protein</fullName>
    </submittedName>
</protein>
<evidence type="ECO:0000313" key="1">
    <source>
        <dbReference type="EMBL" id="BCD83668.1"/>
    </source>
</evidence>
<dbReference type="Proteomes" id="UP001064896">
    <property type="component" value="Chromosome"/>
</dbReference>
<name>A0AAU7XWX1_9PSED</name>
<organism evidence="2">
    <name type="scientific">Pseudomonas solani</name>
    <dbReference type="NCBI Taxonomy" id="2731552"/>
    <lineage>
        <taxon>Bacteria</taxon>
        <taxon>Pseudomonadati</taxon>
        <taxon>Pseudomonadota</taxon>
        <taxon>Gammaproteobacteria</taxon>
        <taxon>Pseudomonadales</taxon>
        <taxon>Pseudomonadaceae</taxon>
        <taxon>Pseudomonas</taxon>
    </lineage>
</organism>
<evidence type="ECO:0000313" key="2">
    <source>
        <dbReference type="EMBL" id="XBY62358.1"/>
    </source>
</evidence>
<reference evidence="1" key="1">
    <citation type="submission" date="2020-05" db="EMBL/GenBank/DDBJ databases">
        <title>Complete genome sequence of Pseudomonas sp. Sm006.</title>
        <authorList>
            <person name="Takeuchi K."/>
            <person name="Someya N."/>
        </authorList>
    </citation>
    <scope>NUCLEOTIDE SEQUENCE</scope>
    <source>
        <strain evidence="1">Sm006</strain>
    </source>
</reference>
<evidence type="ECO:0000313" key="3">
    <source>
        <dbReference type="Proteomes" id="UP001064896"/>
    </source>
</evidence>